<accession>F8NSC8</accession>
<dbReference type="KEGG" id="sla:SERLADRAFT_464511"/>
<keyword evidence="1" id="KW-0472">Membrane</keyword>
<dbReference type="RefSeq" id="XP_007317079.1">
    <property type="nucleotide sequence ID" value="XM_007317017.1"/>
</dbReference>
<sequence length="330" mass="36417">MSSPTETIPPFGQMNLTCMWLETILYGMYLVLYGGCVHVLVGKRVGAHKILLAASTLSILIATGHVIISFLQLLHAFTDPAILAIPNGPDIYLGTNTLQFVNGSLYISNLCLQDYLLIWRFYVVWNFNWKFCIFPVLFQTIQFAVAITADAHLFGPGASILSPGVFPLAMTGWSMDSFINVFATCGIAYRLWKAGRKSYEFGGRYTYKSTMFMMIESGILAALCSIILLCLLARGNVAGNVGTNFHTQLASTIPFLIIVRVGYGLQHGKDVRTTTFTRGTTTLPRFYTPPQVDNTNIEFSSTGTGNLEIMAYNADKRESVIMLTDQSTEG</sequence>
<organism evidence="3">
    <name type="scientific">Serpula lacrymans var. lacrymans (strain S7.9)</name>
    <name type="common">Dry rot fungus</name>
    <dbReference type="NCBI Taxonomy" id="578457"/>
    <lineage>
        <taxon>Eukaryota</taxon>
        <taxon>Fungi</taxon>
        <taxon>Dikarya</taxon>
        <taxon>Basidiomycota</taxon>
        <taxon>Agaricomycotina</taxon>
        <taxon>Agaricomycetes</taxon>
        <taxon>Agaricomycetidae</taxon>
        <taxon>Boletales</taxon>
        <taxon>Coniophorineae</taxon>
        <taxon>Serpulaceae</taxon>
        <taxon>Serpula</taxon>
    </lineage>
</organism>
<dbReference type="AlphaFoldDB" id="F8NSC8"/>
<evidence type="ECO:0000256" key="1">
    <source>
        <dbReference type="SAM" id="Phobius"/>
    </source>
</evidence>
<proteinExistence type="predicted"/>
<dbReference type="EMBL" id="GL945432">
    <property type="protein sequence ID" value="EGO26906.1"/>
    <property type="molecule type" value="Genomic_DNA"/>
</dbReference>
<keyword evidence="1" id="KW-0812">Transmembrane</keyword>
<evidence type="ECO:0000313" key="3">
    <source>
        <dbReference type="Proteomes" id="UP000008064"/>
    </source>
</evidence>
<reference evidence="3" key="1">
    <citation type="journal article" date="2011" name="Science">
        <title>The plant cell wall-decomposing machinery underlies the functional diversity of forest fungi.</title>
        <authorList>
            <person name="Eastwood D.C."/>
            <person name="Floudas D."/>
            <person name="Binder M."/>
            <person name="Majcherczyk A."/>
            <person name="Schneider P."/>
            <person name="Aerts A."/>
            <person name="Asiegbu F.O."/>
            <person name="Baker S.E."/>
            <person name="Barry K."/>
            <person name="Bendiksby M."/>
            <person name="Blumentritt M."/>
            <person name="Coutinho P.M."/>
            <person name="Cullen D."/>
            <person name="de Vries R.P."/>
            <person name="Gathman A."/>
            <person name="Goodell B."/>
            <person name="Henrissat B."/>
            <person name="Ihrmark K."/>
            <person name="Kauserud H."/>
            <person name="Kohler A."/>
            <person name="LaButti K."/>
            <person name="Lapidus A."/>
            <person name="Lavin J.L."/>
            <person name="Lee Y.-H."/>
            <person name="Lindquist E."/>
            <person name="Lilly W."/>
            <person name="Lucas S."/>
            <person name="Morin E."/>
            <person name="Murat C."/>
            <person name="Oguiza J.A."/>
            <person name="Park J."/>
            <person name="Pisabarro A.G."/>
            <person name="Riley R."/>
            <person name="Rosling A."/>
            <person name="Salamov A."/>
            <person name="Schmidt O."/>
            <person name="Schmutz J."/>
            <person name="Skrede I."/>
            <person name="Stenlid J."/>
            <person name="Wiebenga A."/>
            <person name="Xie X."/>
            <person name="Kuees U."/>
            <person name="Hibbett D.S."/>
            <person name="Hoffmeister D."/>
            <person name="Hoegberg N."/>
            <person name="Martin F."/>
            <person name="Grigoriev I.V."/>
            <person name="Watkinson S.C."/>
        </authorList>
    </citation>
    <scope>NUCLEOTIDE SEQUENCE [LARGE SCALE GENOMIC DNA]</scope>
    <source>
        <strain evidence="3">S7.9</strain>
    </source>
</reference>
<gene>
    <name evidence="2" type="ORF">SERLADRAFT_464511</name>
</gene>
<name>F8NSC8_SERL9</name>
<keyword evidence="1" id="KW-1133">Transmembrane helix</keyword>
<feature type="transmembrane region" description="Helical" evidence="1">
    <location>
        <begin position="212"/>
        <end position="233"/>
    </location>
</feature>
<dbReference type="OrthoDB" id="3357408at2759"/>
<feature type="transmembrane region" description="Helical" evidence="1">
    <location>
        <begin position="20"/>
        <end position="41"/>
    </location>
</feature>
<protein>
    <submittedName>
        <fullName evidence="2">Uncharacterized protein</fullName>
    </submittedName>
</protein>
<dbReference type="HOGENOM" id="CLU_044614_3_1_1"/>
<feature type="transmembrane region" description="Helical" evidence="1">
    <location>
        <begin position="50"/>
        <end position="77"/>
    </location>
</feature>
<evidence type="ECO:0000313" key="2">
    <source>
        <dbReference type="EMBL" id="EGO26906.1"/>
    </source>
</evidence>
<dbReference type="Proteomes" id="UP000008064">
    <property type="component" value="Unassembled WGS sequence"/>
</dbReference>
<dbReference type="GeneID" id="18818754"/>